<proteinExistence type="predicted"/>
<name>A0ABN8CEJ1_9STRA</name>
<gene>
    <name evidence="1" type="ORF">PFR001_LOCUS6836</name>
</gene>
<dbReference type="Proteomes" id="UP001157938">
    <property type="component" value="Unassembled WGS sequence"/>
</dbReference>
<accession>A0ABN8CEJ1</accession>
<dbReference type="EMBL" id="CAKLBC010001359">
    <property type="protein sequence ID" value="CAH0491579.1"/>
    <property type="molecule type" value="Genomic_DNA"/>
</dbReference>
<evidence type="ECO:0000313" key="2">
    <source>
        <dbReference type="Proteomes" id="UP001157938"/>
    </source>
</evidence>
<organism evidence="1 2">
    <name type="scientific">Peronospora farinosa</name>
    <dbReference type="NCBI Taxonomy" id="134698"/>
    <lineage>
        <taxon>Eukaryota</taxon>
        <taxon>Sar</taxon>
        <taxon>Stramenopiles</taxon>
        <taxon>Oomycota</taxon>
        <taxon>Peronosporomycetes</taxon>
        <taxon>Peronosporales</taxon>
        <taxon>Peronosporaceae</taxon>
        <taxon>Peronospora</taxon>
    </lineage>
</organism>
<comment type="caution">
    <text evidence="1">The sequence shown here is derived from an EMBL/GenBank/DDBJ whole genome shotgun (WGS) entry which is preliminary data.</text>
</comment>
<keyword evidence="2" id="KW-1185">Reference proteome</keyword>
<evidence type="ECO:0000313" key="1">
    <source>
        <dbReference type="EMBL" id="CAH0491579.1"/>
    </source>
</evidence>
<sequence>MRSTPGDTPPSLITNPLDEQQKQQLQATASSAYQAKAMAKHKRHLDYVFDPRYGKERLKEATAICWTHRNIGPEAKTLEDLAARVALRQRYLDPVRTTPIQCKERLDWQTRGASISPIEGVPFLLFECETEDEDNSAFVQWSHFVRRLTSI</sequence>
<reference evidence="1 2" key="1">
    <citation type="submission" date="2021-11" db="EMBL/GenBank/DDBJ databases">
        <authorList>
            <person name="Islam A."/>
            <person name="Islam S."/>
            <person name="Flora M.S."/>
            <person name="Rahman M."/>
            <person name="Ziaur R.M."/>
            <person name="Epstein J.H."/>
            <person name="Hassan M."/>
            <person name="Klassen M."/>
            <person name="Woodard K."/>
            <person name="Webb A."/>
            <person name="Webby R.J."/>
            <person name="El Zowalaty M.E."/>
        </authorList>
    </citation>
    <scope>NUCLEOTIDE SEQUENCE [LARGE SCALE GENOMIC DNA]</scope>
    <source>
        <strain evidence="1">Pf1</strain>
    </source>
</reference>
<protein>
    <submittedName>
        <fullName evidence="1">Uncharacterized protein</fullName>
    </submittedName>
</protein>